<feature type="transmembrane region" description="Helical" evidence="1">
    <location>
        <begin position="22"/>
        <end position="48"/>
    </location>
</feature>
<dbReference type="Gene3D" id="3.40.50.410">
    <property type="entry name" value="von Willebrand factor, type A domain"/>
    <property type="match status" value="1"/>
</dbReference>
<keyword evidence="1" id="KW-0472">Membrane</keyword>
<protein>
    <submittedName>
        <fullName evidence="3">VWA domain-containing protein</fullName>
    </submittedName>
</protein>
<dbReference type="Proteomes" id="UP000612808">
    <property type="component" value="Unassembled WGS sequence"/>
</dbReference>
<dbReference type="SMART" id="SM00327">
    <property type="entry name" value="VWA"/>
    <property type="match status" value="1"/>
</dbReference>
<accession>A0A8J3JBP9</accession>
<gene>
    <name evidence="3" type="ORF">Aru02nite_63860</name>
</gene>
<dbReference type="Pfam" id="PF13531">
    <property type="entry name" value="SBP_bac_11"/>
    <property type="match status" value="1"/>
</dbReference>
<dbReference type="EMBL" id="BOMB01000043">
    <property type="protein sequence ID" value="GID15497.1"/>
    <property type="molecule type" value="Genomic_DNA"/>
</dbReference>
<reference evidence="3" key="1">
    <citation type="submission" date="2021-01" db="EMBL/GenBank/DDBJ databases">
        <title>Whole genome shotgun sequence of Actinocatenispora rupis NBRC 107355.</title>
        <authorList>
            <person name="Komaki H."/>
            <person name="Tamura T."/>
        </authorList>
    </citation>
    <scope>NUCLEOTIDE SEQUENCE</scope>
    <source>
        <strain evidence="3">NBRC 107355</strain>
    </source>
</reference>
<keyword evidence="1" id="KW-1133">Transmembrane helix</keyword>
<dbReference type="SUPFAM" id="SSF53850">
    <property type="entry name" value="Periplasmic binding protein-like II"/>
    <property type="match status" value="1"/>
</dbReference>
<feature type="domain" description="VWFA" evidence="2">
    <location>
        <begin position="400"/>
        <end position="598"/>
    </location>
</feature>
<dbReference type="AlphaFoldDB" id="A0A8J3JBP9"/>
<keyword evidence="1" id="KW-0812">Transmembrane</keyword>
<dbReference type="SUPFAM" id="SSF53300">
    <property type="entry name" value="vWA-like"/>
    <property type="match status" value="1"/>
</dbReference>
<dbReference type="PROSITE" id="PS50234">
    <property type="entry name" value="VWFA"/>
    <property type="match status" value="1"/>
</dbReference>
<dbReference type="InterPro" id="IPR036465">
    <property type="entry name" value="vWFA_dom_sf"/>
</dbReference>
<name>A0A8J3JBP9_9ACTN</name>
<evidence type="ECO:0000313" key="3">
    <source>
        <dbReference type="EMBL" id="GID15497.1"/>
    </source>
</evidence>
<comment type="caution">
    <text evidence="3">The sequence shown here is derived from an EMBL/GenBank/DDBJ whole genome shotgun (WGS) entry which is preliminary data.</text>
</comment>
<sequence length="606" mass="63857">MPRGNHAIGGLRSHRRRFGSRLIVAPWIIITVAAVLVLAGLTVTYVHLVTRGCSGTTVTATVLADQSVQSIVDKQAAAYNADQQSVDGHCARIDVQQKDSASVAAALAPSWNPRTDGPRPDAWVPESSLWVRMAASRQDAAAMLPERQPSLARSPAVIAMPAPMAKALGPVASWHDLATRYAGKRWVMFGHADWDAFKVAVTDPTVSTAGLHAMTAMADANNDGDITDSERRTLNQLWQYKAEVESGPDRILQRLSVADADGPAAVLRTVSAFPALERDVVSYNEEGPRVGLTAVYPKDGSSDADFPYLVVNWSGAPVDGAAQRVRSDVARAFLARLRGTAARAAFQDAGYRDANRKPGPAVTAANGVARTVPTMPRAVMTPASISQTASVWAAISRESNVLVVMDVSAAMGKQVPGTGRTGLQLAASATGAAVNLMTPQPDTRVGLWDYAENVNGNGDNQEELVPLGKINDTYQGSTRAVAVNDALDHLSAVGKPTLFDAALAAYRTVRAHYRPSAINQVVIITGDGGDSASKTRGAELTAQLADLADRKHPVPIVTVGYGAHVDLDSLQAISQATGGRTYQATSPTQISSVLLTALFSRAPAAA</sequence>
<dbReference type="InterPro" id="IPR002035">
    <property type="entry name" value="VWF_A"/>
</dbReference>
<proteinExistence type="predicted"/>
<organism evidence="3 4">
    <name type="scientific">Actinocatenispora rupis</name>
    <dbReference type="NCBI Taxonomy" id="519421"/>
    <lineage>
        <taxon>Bacteria</taxon>
        <taxon>Bacillati</taxon>
        <taxon>Actinomycetota</taxon>
        <taxon>Actinomycetes</taxon>
        <taxon>Micromonosporales</taxon>
        <taxon>Micromonosporaceae</taxon>
        <taxon>Actinocatenispora</taxon>
    </lineage>
</organism>
<evidence type="ECO:0000256" key="1">
    <source>
        <dbReference type="SAM" id="Phobius"/>
    </source>
</evidence>
<evidence type="ECO:0000313" key="4">
    <source>
        <dbReference type="Proteomes" id="UP000612808"/>
    </source>
</evidence>
<keyword evidence="4" id="KW-1185">Reference proteome</keyword>
<evidence type="ECO:0000259" key="2">
    <source>
        <dbReference type="PROSITE" id="PS50234"/>
    </source>
</evidence>
<dbReference type="RefSeq" id="WP_203663836.1">
    <property type="nucleotide sequence ID" value="NZ_BAAAZM010000022.1"/>
</dbReference>